<accession>A0A6G4U988</accession>
<organism evidence="1 2">
    <name type="scientific">Streptomyces coryli</name>
    <dbReference type="NCBI Taxonomy" id="1128680"/>
    <lineage>
        <taxon>Bacteria</taxon>
        <taxon>Bacillati</taxon>
        <taxon>Actinomycetota</taxon>
        <taxon>Actinomycetes</taxon>
        <taxon>Kitasatosporales</taxon>
        <taxon>Streptomycetaceae</taxon>
        <taxon>Streptomyces</taxon>
    </lineage>
</organism>
<proteinExistence type="predicted"/>
<reference evidence="1 2" key="1">
    <citation type="submission" date="2020-02" db="EMBL/GenBank/DDBJ databases">
        <title>Whole-genome analyses of novel actinobacteria.</title>
        <authorList>
            <person name="Sahin N."/>
        </authorList>
    </citation>
    <scope>NUCLEOTIDE SEQUENCE [LARGE SCALE GENOMIC DNA]</scope>
    <source>
        <strain evidence="1 2">A7024</strain>
    </source>
</reference>
<sequence length="108" mass="11574">MSDMDVIEELLAATTAKKLEWILTGDEVTSSVANIGFSLRLNDADEVALKVSAKGTGQGVDQRVVTLRGGSASDLRILFDTAVESATSQDKFLAEVHGVLVDAFRRHP</sequence>
<gene>
    <name evidence="1" type="ORF">G5C51_32335</name>
</gene>
<protein>
    <submittedName>
        <fullName evidence="1">Uncharacterized protein</fullName>
    </submittedName>
</protein>
<name>A0A6G4U988_9ACTN</name>
<dbReference type="EMBL" id="JAAKZV010000214">
    <property type="protein sequence ID" value="NGN68572.1"/>
    <property type="molecule type" value="Genomic_DNA"/>
</dbReference>
<dbReference type="Proteomes" id="UP000481583">
    <property type="component" value="Unassembled WGS sequence"/>
</dbReference>
<evidence type="ECO:0000313" key="2">
    <source>
        <dbReference type="Proteomes" id="UP000481583"/>
    </source>
</evidence>
<comment type="caution">
    <text evidence="1">The sequence shown here is derived from an EMBL/GenBank/DDBJ whole genome shotgun (WGS) entry which is preliminary data.</text>
</comment>
<evidence type="ECO:0000313" key="1">
    <source>
        <dbReference type="EMBL" id="NGN68572.1"/>
    </source>
</evidence>
<dbReference type="AlphaFoldDB" id="A0A6G4U988"/>
<keyword evidence="2" id="KW-1185">Reference proteome</keyword>
<dbReference type="RefSeq" id="WP_165242642.1">
    <property type="nucleotide sequence ID" value="NZ_JAAKZV010000214.1"/>
</dbReference>